<dbReference type="PANTHER" id="PTHR45784:SF3">
    <property type="entry name" value="C-TYPE LECTIN DOMAIN FAMILY 4 MEMBER K-LIKE-RELATED"/>
    <property type="match status" value="1"/>
</dbReference>
<dbReference type="InterPro" id="IPR001304">
    <property type="entry name" value="C-type_lectin-like"/>
</dbReference>
<feature type="signal peptide" evidence="1">
    <location>
        <begin position="1"/>
        <end position="33"/>
    </location>
</feature>
<dbReference type="InterPro" id="IPR016187">
    <property type="entry name" value="CTDL_fold"/>
</dbReference>
<dbReference type="GO" id="GO:0030246">
    <property type="term" value="F:carbohydrate binding"/>
    <property type="evidence" value="ECO:0007669"/>
    <property type="project" value="UniProtKB-KW"/>
</dbReference>
<evidence type="ECO:0000256" key="1">
    <source>
        <dbReference type="SAM" id="SignalP"/>
    </source>
</evidence>
<evidence type="ECO:0000313" key="3">
    <source>
        <dbReference type="EMBL" id="TNN31552.1"/>
    </source>
</evidence>
<feature type="domain" description="C-type lectin" evidence="2">
    <location>
        <begin position="37"/>
        <end position="111"/>
    </location>
</feature>
<dbReference type="Proteomes" id="UP000314294">
    <property type="component" value="Unassembled WGS sequence"/>
</dbReference>
<dbReference type="OrthoDB" id="6369810at2759"/>
<evidence type="ECO:0000313" key="4">
    <source>
        <dbReference type="Proteomes" id="UP000314294"/>
    </source>
</evidence>
<dbReference type="PANTHER" id="PTHR45784">
    <property type="entry name" value="C-TYPE LECTIN DOMAIN FAMILY 20 MEMBER A-RELATED"/>
    <property type="match status" value="1"/>
</dbReference>
<organism evidence="3 4">
    <name type="scientific">Liparis tanakae</name>
    <name type="common">Tanaka's snailfish</name>
    <dbReference type="NCBI Taxonomy" id="230148"/>
    <lineage>
        <taxon>Eukaryota</taxon>
        <taxon>Metazoa</taxon>
        <taxon>Chordata</taxon>
        <taxon>Craniata</taxon>
        <taxon>Vertebrata</taxon>
        <taxon>Euteleostomi</taxon>
        <taxon>Actinopterygii</taxon>
        <taxon>Neopterygii</taxon>
        <taxon>Teleostei</taxon>
        <taxon>Neoteleostei</taxon>
        <taxon>Acanthomorphata</taxon>
        <taxon>Eupercaria</taxon>
        <taxon>Perciformes</taxon>
        <taxon>Cottioidei</taxon>
        <taxon>Cottales</taxon>
        <taxon>Liparidae</taxon>
        <taxon>Liparis</taxon>
    </lineage>
</organism>
<keyword evidence="1" id="KW-0732">Signal</keyword>
<gene>
    <name evidence="3" type="primary">Clec2d11</name>
    <name evidence="3" type="ORF">EYF80_058296</name>
</gene>
<dbReference type="Gene3D" id="3.10.100.10">
    <property type="entry name" value="Mannose-Binding Protein A, subunit A"/>
    <property type="match status" value="1"/>
</dbReference>
<keyword evidence="3" id="KW-0430">Lectin</keyword>
<protein>
    <submittedName>
        <fullName evidence="3">C-type lectin domain family 2 member D11</fullName>
    </submittedName>
</protein>
<accession>A0A4Z2ETE2</accession>
<reference evidence="3 4" key="1">
    <citation type="submission" date="2019-03" db="EMBL/GenBank/DDBJ databases">
        <title>First draft genome of Liparis tanakae, snailfish: a comprehensive survey of snailfish specific genes.</title>
        <authorList>
            <person name="Kim W."/>
            <person name="Song I."/>
            <person name="Jeong J.-H."/>
            <person name="Kim D."/>
            <person name="Kim S."/>
            <person name="Ryu S."/>
            <person name="Song J.Y."/>
            <person name="Lee S.K."/>
        </authorList>
    </citation>
    <scope>NUCLEOTIDE SEQUENCE [LARGE SCALE GENOMIC DNA]</scope>
    <source>
        <tissue evidence="3">Muscle</tissue>
    </source>
</reference>
<dbReference type="Pfam" id="PF00059">
    <property type="entry name" value="Lectin_C"/>
    <property type="match status" value="1"/>
</dbReference>
<proteinExistence type="predicted"/>
<sequence>MYLQVYGIVAVDNVKRIMRLLLTLLLVPAVSEGARGLGNGIYEYTDTWITWTEAQTFCRREHTDLVTVNTAEENLKLTNKKGWIGLYREGSDWKWSRGGEKASFFNWETGK</sequence>
<dbReference type="SUPFAM" id="SSF56436">
    <property type="entry name" value="C-type lectin-like"/>
    <property type="match status" value="1"/>
</dbReference>
<dbReference type="EMBL" id="SRLO01003363">
    <property type="protein sequence ID" value="TNN31552.1"/>
    <property type="molecule type" value="Genomic_DNA"/>
</dbReference>
<feature type="chain" id="PRO_5021233773" evidence="1">
    <location>
        <begin position="34"/>
        <end position="111"/>
    </location>
</feature>
<comment type="caution">
    <text evidence="3">The sequence shown here is derived from an EMBL/GenBank/DDBJ whole genome shotgun (WGS) entry which is preliminary data.</text>
</comment>
<dbReference type="AlphaFoldDB" id="A0A4Z2ETE2"/>
<dbReference type="PROSITE" id="PS50041">
    <property type="entry name" value="C_TYPE_LECTIN_2"/>
    <property type="match status" value="1"/>
</dbReference>
<dbReference type="InterPro" id="IPR016186">
    <property type="entry name" value="C-type_lectin-like/link_sf"/>
</dbReference>
<keyword evidence="4" id="KW-1185">Reference proteome</keyword>
<name>A0A4Z2ETE2_9TELE</name>
<evidence type="ECO:0000259" key="2">
    <source>
        <dbReference type="PROSITE" id="PS50041"/>
    </source>
</evidence>